<dbReference type="GO" id="GO:0006260">
    <property type="term" value="P:DNA replication"/>
    <property type="evidence" value="ECO:0007669"/>
    <property type="project" value="UniProtKB-KW"/>
</dbReference>
<dbReference type="GO" id="GO:0019079">
    <property type="term" value="P:viral genome replication"/>
    <property type="evidence" value="ECO:0007669"/>
    <property type="project" value="InterPro"/>
</dbReference>
<feature type="compositionally biased region" description="Gly residues" evidence="9">
    <location>
        <begin position="217"/>
        <end position="228"/>
    </location>
</feature>
<evidence type="ECO:0000256" key="7">
    <source>
        <dbReference type="ARBA" id="ARBA00022840"/>
    </source>
</evidence>
<evidence type="ECO:0000256" key="1">
    <source>
        <dbReference type="ARBA" id="ARBA00004328"/>
    </source>
</evidence>
<accession>I7EWE6</accession>
<evidence type="ECO:0000259" key="10">
    <source>
        <dbReference type="Pfam" id="PF01057"/>
    </source>
</evidence>
<sequence length="681" mass="76063">MPRIHLPYHNYFGPGTDNFEQHPVDEDDAIARLHDLDYGKAKTDKDIFKADKEARDEFLTSFIHTGNVHSLIGGIGLGAKNLVEEHVLGKTVYGMGKRKPNEDNIEKDWAKIKRINRARANRRANQENQENQEDIRNYGHVPGRDIHPDQEVNLEDFPDFLQEFVAEAGPSGVQPVETAQQSPTMSDEEVPMDTAAAAAGATDIGGGPQVDPRSGGQAAGGMGAGGAANDGRQDIFAGAPQPNQHHKLVYGKSYHFTVSNGLPDFRHFLNTISNNYSAQLRFKHIHGIPWERLLMYLSEGELLRLRRDYTAVKAEEVVCEVYSLGVRLPFVTSATTSSVANANAQYPIGCFHFDQAYETIYDSNNVADVINKALGAEWKNTTRPAQPVTTAWSETFPNISSSTTSRDINNPVIVQYPLPYGINNAPKDVGIYDYVDIKNGTTAHGKCWEKRFKPANGILYAESSLLTSSNNTGVEGPTNFMTPIPGLENGYFIGTNQISERNDAQIRVPPKSYTATKYNATQAIVNESTVDYMGYNYFGEQKCAPQAMPKLMIGFVNIRNEDNSLLSAKWDILIKTRIHLSGLQSTREWVARTETIPPQWFTSQYSQFRYENILTIPLVRANDLSKLPTKRPGFISSNNPTRNNEEFENENAIEQQRKLRHKSALLPLLEKPVTRSKKLLK</sequence>
<feature type="region of interest" description="Disordered" evidence="9">
    <location>
        <begin position="630"/>
        <end position="654"/>
    </location>
</feature>
<dbReference type="RefSeq" id="YP_006576514.1">
    <property type="nucleotide sequence ID" value="NC_018399.1"/>
</dbReference>
<dbReference type="InterPro" id="IPR001257">
    <property type="entry name" value="Parvovirus_NS1_helicase"/>
</dbReference>
<dbReference type="InterPro" id="IPR013607">
    <property type="entry name" value="Phospholipase_A2-like"/>
</dbReference>
<dbReference type="GO" id="GO:0005524">
    <property type="term" value="F:ATP binding"/>
    <property type="evidence" value="ECO:0007669"/>
    <property type="project" value="UniProtKB-KW"/>
</dbReference>
<keyword evidence="6" id="KW-0547">Nucleotide-binding</keyword>
<feature type="compositionally biased region" description="Low complexity" evidence="9">
    <location>
        <begin position="193"/>
        <end position="202"/>
    </location>
</feature>
<keyword evidence="7" id="KW-0067">ATP-binding</keyword>
<keyword evidence="3" id="KW-1140">T=1 icosahedral capsid protein</keyword>
<dbReference type="Pfam" id="PF08398">
    <property type="entry name" value="Phospholip_A2_4"/>
    <property type="match status" value="1"/>
</dbReference>
<dbReference type="GO" id="GO:0039615">
    <property type="term" value="C:T=1 icosahedral viral capsid"/>
    <property type="evidence" value="ECO:0007669"/>
    <property type="project" value="UniProtKB-KW"/>
</dbReference>
<dbReference type="OrthoDB" id="1918at10239"/>
<keyword evidence="5" id="KW-0235">DNA replication</keyword>
<dbReference type="Pfam" id="PF01057">
    <property type="entry name" value="Parvo_NS1"/>
    <property type="match status" value="1"/>
</dbReference>
<keyword evidence="4" id="KW-0167">Capsid protein</keyword>
<evidence type="ECO:0000256" key="6">
    <source>
        <dbReference type="ARBA" id="ARBA00022741"/>
    </source>
</evidence>
<evidence type="ECO:0000259" key="11">
    <source>
        <dbReference type="Pfam" id="PF08398"/>
    </source>
</evidence>
<evidence type="ECO:0000256" key="5">
    <source>
        <dbReference type="ARBA" id="ARBA00022705"/>
    </source>
</evidence>
<evidence type="ECO:0000256" key="3">
    <source>
        <dbReference type="ARBA" id="ARBA00022431"/>
    </source>
</evidence>
<feature type="domain" description="Parvovirus non-structural protein 1 helicase" evidence="10">
    <location>
        <begin position="80"/>
        <end position="411"/>
    </location>
</feature>
<dbReference type="EMBL" id="JX020762">
    <property type="protein sequence ID" value="AFP33718.1"/>
    <property type="molecule type" value="Genomic_DNA"/>
</dbReference>
<evidence type="ECO:0000256" key="8">
    <source>
        <dbReference type="ARBA" id="ARBA00022844"/>
    </source>
</evidence>
<protein>
    <submittedName>
        <fullName evidence="12">Structural protein VP</fullName>
    </submittedName>
</protein>
<proteinExistence type="predicted"/>
<evidence type="ECO:0000256" key="9">
    <source>
        <dbReference type="SAM" id="MobiDB-lite"/>
    </source>
</evidence>
<dbReference type="InterPro" id="IPR016184">
    <property type="entry name" value="Capsid/spike_ssDNA_virus"/>
</dbReference>
<evidence type="ECO:0000313" key="13">
    <source>
        <dbReference type="Proteomes" id="UP000151498"/>
    </source>
</evidence>
<dbReference type="KEGG" id="vg:13436216"/>
<dbReference type="Proteomes" id="UP000151498">
    <property type="component" value="Segment"/>
</dbReference>
<comment type="subcellular location">
    <subcellularLocation>
        <location evidence="2">Host cell</location>
    </subcellularLocation>
    <subcellularLocation>
        <location evidence="1">Virion</location>
    </subcellularLocation>
</comment>
<dbReference type="GeneID" id="13436216"/>
<feature type="region of interest" description="Disordered" evidence="9">
    <location>
        <begin position="120"/>
        <end position="143"/>
    </location>
</feature>
<keyword evidence="8" id="KW-0946">Virion</keyword>
<evidence type="ECO:0000256" key="4">
    <source>
        <dbReference type="ARBA" id="ARBA00022561"/>
    </source>
</evidence>
<dbReference type="SUPFAM" id="SSF88645">
    <property type="entry name" value="ssDNA viruses"/>
    <property type="match status" value="1"/>
</dbReference>
<feature type="region of interest" description="Disordered" evidence="9">
    <location>
        <begin position="169"/>
        <end position="240"/>
    </location>
</feature>
<reference evidence="12 13" key="1">
    <citation type="journal article" date="2012" name="J. Virol.">
        <title>Iteravirus-Like Genome Organization of a Densovirus from Sibine fusca Stoll.</title>
        <authorList>
            <person name="Yu Q."/>
            <person name="Fediere G."/>
            <person name="Abd-Alla A."/>
            <person name="Bergoin M."/>
            <person name="Tijssen P."/>
        </authorList>
    </citation>
    <scope>NUCLEOTIDE SEQUENCE [LARGE SCALE GENOMIC DNA]</scope>
    <source>
        <strain evidence="12">IAF</strain>
    </source>
</reference>
<evidence type="ECO:0000313" key="12">
    <source>
        <dbReference type="EMBL" id="AFP33718.1"/>
    </source>
</evidence>
<evidence type="ECO:0000256" key="2">
    <source>
        <dbReference type="ARBA" id="ARBA00004340"/>
    </source>
</evidence>
<feature type="compositionally biased region" description="Basic and acidic residues" evidence="9">
    <location>
        <begin position="133"/>
        <end position="143"/>
    </location>
</feature>
<name>I7EWE6_9VIRU</name>
<dbReference type="GO" id="GO:0043657">
    <property type="term" value="C:host cell"/>
    <property type="evidence" value="ECO:0007669"/>
    <property type="project" value="UniProtKB-SubCell"/>
</dbReference>
<feature type="domain" description="Phospholipase A2-like" evidence="11">
    <location>
        <begin position="4"/>
        <end position="47"/>
    </location>
</feature>
<organism evidence="12 13">
    <name type="scientific">Sibine fusca densovirus</name>
    <dbReference type="NCBI Taxonomy" id="1217821"/>
    <lineage>
        <taxon>Viruses</taxon>
        <taxon>Monodnaviria</taxon>
        <taxon>Shotokuvirae</taxon>
        <taxon>Cossaviricota</taxon>
        <taxon>Quintoviricetes</taxon>
        <taxon>Piccovirales</taxon>
        <taxon>Parvoviridae</taxon>
        <taxon>Densovirinae</taxon>
        <taxon>Iteradensovirus</taxon>
        <taxon>Iteradensovirus lepidopteran2</taxon>
    </lineage>
</organism>
<dbReference type="GO" id="GO:0005198">
    <property type="term" value="F:structural molecule activity"/>
    <property type="evidence" value="ECO:0007669"/>
    <property type="project" value="InterPro"/>
</dbReference>